<evidence type="ECO:0000313" key="2">
    <source>
        <dbReference type="Proteomes" id="UP000218979"/>
    </source>
</evidence>
<dbReference type="InterPro" id="IPR008767">
    <property type="entry name" value="Phage_SPP1_head-tail_adaptor"/>
</dbReference>
<sequence>MEVLKLSNWDLEVSLLKVSGETENKIGDKIPTYEKVEILAFEKPITRGELIIAGQSNIQISKIVVIHGFEYSNEELLEIDGVRYQVISSYKISNEELELKLKSKKGGA</sequence>
<evidence type="ECO:0000313" key="1">
    <source>
        <dbReference type="EMBL" id="PCS04866.1"/>
    </source>
</evidence>
<reference evidence="1 2" key="1">
    <citation type="submission" date="2014-12" db="EMBL/GenBank/DDBJ databases">
        <title>Draft genome sequences of 10 type strains of Lactococcus.</title>
        <authorList>
            <person name="Sun Z."/>
            <person name="Zhong Z."/>
            <person name="Liu W."/>
            <person name="Zhang W."/>
            <person name="Zhang H."/>
        </authorList>
    </citation>
    <scope>NUCLEOTIDE SEQUENCE [LARGE SCALE GENOMIC DNA]</scope>
    <source>
        <strain evidence="1 2">DSM 22330</strain>
    </source>
</reference>
<protein>
    <submittedName>
        <fullName evidence="1">Prophage pi2 protein 36</fullName>
    </submittedName>
</protein>
<dbReference type="NCBIfam" id="TIGR01563">
    <property type="entry name" value="gp16_SPP1"/>
    <property type="match status" value="1"/>
</dbReference>
<accession>A0ABX4I9W5</accession>
<gene>
    <name evidence="1" type="ORF">RR45_GL000185</name>
</gene>
<name>A0ABX4I9W5_9LACT</name>
<keyword evidence="2" id="KW-1185">Reference proteome</keyword>
<comment type="caution">
    <text evidence="1">The sequence shown here is derived from an EMBL/GenBank/DDBJ whole genome shotgun (WGS) entry which is preliminary data.</text>
</comment>
<proteinExistence type="predicted"/>
<organism evidence="1 2">
    <name type="scientific">Pseudolactococcus chungangensis CAU 28 = DSM 22330</name>
    <dbReference type="NCBI Taxonomy" id="1122154"/>
    <lineage>
        <taxon>Bacteria</taxon>
        <taxon>Bacillati</taxon>
        <taxon>Bacillota</taxon>
        <taxon>Bacilli</taxon>
        <taxon>Lactobacillales</taxon>
        <taxon>Streptococcaceae</taxon>
        <taxon>Pseudolactococcus</taxon>
    </lineage>
</organism>
<dbReference type="Proteomes" id="UP000218979">
    <property type="component" value="Unassembled WGS sequence"/>
</dbReference>
<dbReference type="EMBL" id="JXJT01000001">
    <property type="protein sequence ID" value="PCS04866.1"/>
    <property type="molecule type" value="Genomic_DNA"/>
</dbReference>